<feature type="transmembrane region" description="Helical" evidence="5">
    <location>
        <begin position="23"/>
        <end position="43"/>
    </location>
</feature>
<keyword evidence="2 5" id="KW-0812">Transmembrane</keyword>
<dbReference type="PANTHER" id="PTHR14948">
    <property type="entry name" value="NG5"/>
    <property type="match status" value="1"/>
</dbReference>
<accession>A0AAX2F5E6</accession>
<proteinExistence type="predicted"/>
<evidence type="ECO:0000313" key="7">
    <source>
        <dbReference type="Proteomes" id="UP000184105"/>
    </source>
</evidence>
<dbReference type="GO" id="GO:0016020">
    <property type="term" value="C:membrane"/>
    <property type="evidence" value="ECO:0007669"/>
    <property type="project" value="UniProtKB-SubCell"/>
</dbReference>
<comment type="subcellular location">
    <subcellularLocation>
        <location evidence="1">Membrane</location>
    </subcellularLocation>
</comment>
<organism evidence="6 7">
    <name type="scientific">Prevotella scopos JCM 17725</name>
    <dbReference type="NCBI Taxonomy" id="1236518"/>
    <lineage>
        <taxon>Bacteria</taxon>
        <taxon>Pseudomonadati</taxon>
        <taxon>Bacteroidota</taxon>
        <taxon>Bacteroidia</taxon>
        <taxon>Bacteroidales</taxon>
        <taxon>Prevotellaceae</taxon>
        <taxon>Prevotella</taxon>
    </lineage>
</organism>
<evidence type="ECO:0000256" key="2">
    <source>
        <dbReference type="ARBA" id="ARBA00022692"/>
    </source>
</evidence>
<dbReference type="PANTHER" id="PTHR14948:SF44">
    <property type="entry name" value="PROLINE-RICH TRANSMEMBRANE PROTEIN 1-LIKE"/>
    <property type="match status" value="1"/>
</dbReference>
<evidence type="ECO:0000313" key="6">
    <source>
        <dbReference type="EMBL" id="SHF94829.1"/>
    </source>
</evidence>
<dbReference type="InterPro" id="IPR051423">
    <property type="entry name" value="CD225/Dispanin"/>
</dbReference>
<comment type="caution">
    <text evidence="6">The sequence shown here is derived from an EMBL/GenBank/DDBJ whole genome shotgun (WGS) entry which is preliminary data.</text>
</comment>
<keyword evidence="4 5" id="KW-0472">Membrane</keyword>
<evidence type="ECO:0000256" key="3">
    <source>
        <dbReference type="ARBA" id="ARBA00022989"/>
    </source>
</evidence>
<reference evidence="6 7" key="1">
    <citation type="submission" date="2016-11" db="EMBL/GenBank/DDBJ databases">
        <authorList>
            <person name="Varghese N."/>
            <person name="Submissions S."/>
        </authorList>
    </citation>
    <scope>NUCLEOTIDE SEQUENCE [LARGE SCALE GENOMIC DNA]</scope>
    <source>
        <strain evidence="6 7">DSM 22613</strain>
    </source>
</reference>
<dbReference type="InterPro" id="IPR007593">
    <property type="entry name" value="CD225/Dispanin_fam"/>
</dbReference>
<dbReference type="AlphaFoldDB" id="A0AAX2F5E6"/>
<dbReference type="Pfam" id="PF04505">
    <property type="entry name" value="CD225"/>
    <property type="match status" value="1"/>
</dbReference>
<name>A0AAX2F5E6_9BACT</name>
<keyword evidence="7" id="KW-1185">Reference proteome</keyword>
<gene>
    <name evidence="6" type="ORF">SAMN05444364_12021</name>
</gene>
<keyword evidence="3 5" id="KW-1133">Transmembrane helix</keyword>
<feature type="transmembrane region" description="Helical" evidence="5">
    <location>
        <begin position="72"/>
        <end position="95"/>
    </location>
</feature>
<evidence type="ECO:0000256" key="5">
    <source>
        <dbReference type="SAM" id="Phobius"/>
    </source>
</evidence>
<evidence type="ECO:0000256" key="1">
    <source>
        <dbReference type="ARBA" id="ARBA00004370"/>
    </source>
</evidence>
<sequence length="102" mass="10922">MPWGVGSKKVMEEMNTPKPNNNLALAIFTTVCCCLPAGIYAIIRAMKVNDYYMMKQYDEAVLAANDAKKWSIIGIVAGAIGSILYLVFCGGLAALSTMAGSH</sequence>
<evidence type="ECO:0000256" key="4">
    <source>
        <dbReference type="ARBA" id="ARBA00023136"/>
    </source>
</evidence>
<protein>
    <submittedName>
        <fullName evidence="6">Interferon-induced transmembrane protein</fullName>
    </submittedName>
</protein>
<dbReference type="Proteomes" id="UP000184105">
    <property type="component" value="Unassembled WGS sequence"/>
</dbReference>
<dbReference type="EMBL" id="FQWA01000020">
    <property type="protein sequence ID" value="SHF94829.1"/>
    <property type="molecule type" value="Genomic_DNA"/>
</dbReference>